<gene>
    <name evidence="2" type="ORF">HK097_010427</name>
</gene>
<feature type="region of interest" description="Disordered" evidence="1">
    <location>
        <begin position="317"/>
        <end position="351"/>
    </location>
</feature>
<feature type="compositionally biased region" description="Low complexity" evidence="1">
    <location>
        <begin position="701"/>
        <end position="722"/>
    </location>
</feature>
<feature type="region of interest" description="Disordered" evidence="1">
    <location>
        <begin position="399"/>
        <end position="448"/>
    </location>
</feature>
<feature type="compositionally biased region" description="Low complexity" evidence="1">
    <location>
        <begin position="766"/>
        <end position="781"/>
    </location>
</feature>
<reference evidence="2" key="1">
    <citation type="submission" date="2020-05" db="EMBL/GenBank/DDBJ databases">
        <title>Phylogenomic resolution of chytrid fungi.</title>
        <authorList>
            <person name="Stajich J.E."/>
            <person name="Amses K."/>
            <person name="Simmons R."/>
            <person name="Seto K."/>
            <person name="Myers J."/>
            <person name="Bonds A."/>
            <person name="Quandt C.A."/>
            <person name="Barry K."/>
            <person name="Liu P."/>
            <person name="Grigoriev I."/>
            <person name="Longcore J.E."/>
            <person name="James T.Y."/>
        </authorList>
    </citation>
    <scope>NUCLEOTIDE SEQUENCE</scope>
    <source>
        <strain evidence="2">JEL0318</strain>
    </source>
</reference>
<organism evidence="2 3">
    <name type="scientific">Rhizophlyctis rosea</name>
    <dbReference type="NCBI Taxonomy" id="64517"/>
    <lineage>
        <taxon>Eukaryota</taxon>
        <taxon>Fungi</taxon>
        <taxon>Fungi incertae sedis</taxon>
        <taxon>Chytridiomycota</taxon>
        <taxon>Chytridiomycota incertae sedis</taxon>
        <taxon>Chytridiomycetes</taxon>
        <taxon>Rhizophlyctidales</taxon>
        <taxon>Rhizophlyctidaceae</taxon>
        <taxon>Rhizophlyctis</taxon>
    </lineage>
</organism>
<accession>A0AAD5X0H1</accession>
<feature type="region of interest" description="Disordered" evidence="1">
    <location>
        <begin position="914"/>
        <end position="953"/>
    </location>
</feature>
<feature type="compositionally biased region" description="Basic and acidic residues" evidence="1">
    <location>
        <begin position="731"/>
        <end position="742"/>
    </location>
</feature>
<keyword evidence="3" id="KW-1185">Reference proteome</keyword>
<sequence length="1090" mass="114980">MSQTLGLSPAGSSTSPVDTANTGSRSNAATLGHQEATDDGWEDSDGEVEDDLEDISPPARLESMEDSPIGCQHPPSYESLLHKPNVSTIPESEAIPETQAMPEDGSLTYYMSPAPYPPQPINLEEDSPSRTPRPISGNFLPIPLPKKKAAARLKSRVRRVLMPVRVMQNFNVPLQRRSTVRSVNRRSTVRSINRPPPPKKSLFPLALPLNLKSGFTKPNPHATHIHIPARMDSLDDSESPPPAVEVPQQNITNTFLQTDPFPVAGPEKSTIDRTITVGTVMTLDKGSMGRVVTWAERGDLKVRNVSMTAGIDSDEESWVDMEEGESVTPDSGTSLSSSVLAEPPTPEVGLDVIPEDDYLPSISAIKRPLAARLQSRVRRTRSKVRRVLLMNVAAQAFGKKGGRREVETTHGHSSDSVRVESFHRPSTTNEEGYISPLQSPYHSTPSRSTSRLAQEVLVNYSSPSLARNKGIDALRTQWAGPMSPYAAPPLSPRSDSLEPSTNPLPPPTFSTNDRPVLVAMPQPTPSPLETHVMPLVNEAVEPTQHIPVVTSSSSMAPTPFLAPEQPMPSTAPSPIAPEQPSPLPSTSPASIPPTPANAPHNIAPISTVPTPSTTNTSANPSNDLSREASIARIAALLEPSPSAFSTGSEVHLARNLSMIAAKSIPSVDAVSDQVKDAGDGERKRSAGISVLEGAFCRMRPALSPASPADESPSSTTVPSSSVAGEAGSSPREQEGSPDDENRANMTLRSVLSETGTLVEADEVDRSPSTPSTATSGAMSPADTLIETISTVPCSAEDENVRLTQSIVSIDADANSLQSPTFVEPAPSTPEILNNPLASVEISVDTSTTAIGSPPALPNPIPVTPSGSIPAPITTNVEDLLSRISAAVARNKASLVTSPLSASTVSLPAVSSLVTSPISSPTVSPSPTTSPSAFSPPLNHPPSRSVPAPATGKPVSYRVTRSYTSPGIELLQPAVTSSPTTAPPITSPSPASLTSLNPQTAMPRSSSRQLDLNLPPVSKYIPQEPNWTPYTPRGGMVGSPVPVVSFGGQPSSVRTSTSSESSFKVLNVQRGVAEGEKGKKGGWFGTLGRKK</sequence>
<evidence type="ECO:0000313" key="2">
    <source>
        <dbReference type="EMBL" id="KAJ3048574.1"/>
    </source>
</evidence>
<feature type="compositionally biased region" description="Acidic residues" evidence="1">
    <location>
        <begin position="37"/>
        <end position="54"/>
    </location>
</feature>
<feature type="region of interest" description="Disordered" evidence="1">
    <location>
        <begin position="104"/>
        <end position="130"/>
    </location>
</feature>
<feature type="compositionally biased region" description="Polar residues" evidence="1">
    <location>
        <begin position="328"/>
        <end position="339"/>
    </location>
</feature>
<feature type="region of interest" description="Disordered" evidence="1">
    <location>
        <begin position="701"/>
        <end position="782"/>
    </location>
</feature>
<feature type="compositionally biased region" description="Polar residues" evidence="1">
    <location>
        <begin position="424"/>
        <end position="448"/>
    </location>
</feature>
<name>A0AAD5X0H1_9FUNG</name>
<feature type="compositionally biased region" description="Low complexity" evidence="1">
    <location>
        <begin position="914"/>
        <end position="936"/>
    </location>
</feature>
<feature type="compositionally biased region" description="Polar residues" evidence="1">
    <location>
        <begin position="743"/>
        <end position="755"/>
    </location>
</feature>
<dbReference type="EMBL" id="JADGJD010000770">
    <property type="protein sequence ID" value="KAJ3048574.1"/>
    <property type="molecule type" value="Genomic_DNA"/>
</dbReference>
<protein>
    <submittedName>
        <fullName evidence="2">Uncharacterized protein</fullName>
    </submittedName>
</protein>
<feature type="region of interest" description="Disordered" evidence="1">
    <location>
        <begin position="179"/>
        <end position="201"/>
    </location>
</feature>
<feature type="region of interest" description="Disordered" evidence="1">
    <location>
        <begin position="550"/>
        <end position="623"/>
    </location>
</feature>
<feature type="compositionally biased region" description="Basic and acidic residues" evidence="1">
    <location>
        <begin position="403"/>
        <end position="423"/>
    </location>
</feature>
<evidence type="ECO:0000313" key="3">
    <source>
        <dbReference type="Proteomes" id="UP001212841"/>
    </source>
</evidence>
<feature type="region of interest" description="Disordered" evidence="1">
    <location>
        <begin position="973"/>
        <end position="1010"/>
    </location>
</feature>
<comment type="caution">
    <text evidence="2">The sequence shown here is derived from an EMBL/GenBank/DDBJ whole genome shotgun (WGS) entry which is preliminary data.</text>
</comment>
<feature type="region of interest" description="Disordered" evidence="1">
    <location>
        <begin position="484"/>
        <end position="513"/>
    </location>
</feature>
<feature type="compositionally biased region" description="Polar residues" evidence="1">
    <location>
        <begin position="995"/>
        <end position="1009"/>
    </location>
</feature>
<feature type="compositionally biased region" description="Low complexity" evidence="1">
    <location>
        <begin position="597"/>
        <end position="621"/>
    </location>
</feature>
<feature type="compositionally biased region" description="Polar residues" evidence="1">
    <location>
        <begin position="1"/>
        <end position="29"/>
    </location>
</feature>
<evidence type="ECO:0000256" key="1">
    <source>
        <dbReference type="SAM" id="MobiDB-lite"/>
    </source>
</evidence>
<feature type="region of interest" description="Disordered" evidence="1">
    <location>
        <begin position="1"/>
        <end position="82"/>
    </location>
</feature>
<dbReference type="AlphaFoldDB" id="A0AAD5X0H1"/>
<feature type="compositionally biased region" description="Pro residues" evidence="1">
    <location>
        <begin position="565"/>
        <end position="596"/>
    </location>
</feature>
<dbReference type="Proteomes" id="UP001212841">
    <property type="component" value="Unassembled WGS sequence"/>
</dbReference>
<proteinExistence type="predicted"/>